<sequence>MTTPAILFNDVPRIHFWGSTAPYEVSEEDGSHPLGAPVEDDGRIEEHGQEDTEHDAGDVIENDGEDGYMETIFADPNVDEFVMIPANIYGESQDSDSRLNCRRINASTEEQNNGISTGAEVKNENIFSAFLNRCRLYIESQDDSPRPQQDKKQPYILGSNRRAPTRSSTIYSSYDWVSEVVVDEEGRRLILPGQVVVMGQERQGNTACFNSDSQHSPSACETDSESPATSIARRTDLSSFFETSTIMVSAHDLLATRNSSKNNSSKEHCELDFDQMHGGSPQSSLTSSLGYHTATMSSKIATGLQRFAVQKLDRVHHNLVHTTHRLTNGVTSQLRKVEMRFHILGIVSDIAIISCDWLFPTPLRELEDGIGAPRDPVGDAYVSIEMAMLETDETSSSGYQQEIV</sequence>
<evidence type="ECO:0000256" key="1">
    <source>
        <dbReference type="SAM" id="MobiDB-lite"/>
    </source>
</evidence>
<dbReference type="Proteomes" id="UP001295423">
    <property type="component" value="Unassembled WGS sequence"/>
</dbReference>
<comment type="caution">
    <text evidence="2">The sequence shown here is derived from an EMBL/GenBank/DDBJ whole genome shotgun (WGS) entry which is preliminary data.</text>
</comment>
<protein>
    <submittedName>
        <fullName evidence="2">Uncharacterized protein</fullName>
    </submittedName>
</protein>
<organism evidence="2 3">
    <name type="scientific">Cylindrotheca closterium</name>
    <dbReference type="NCBI Taxonomy" id="2856"/>
    <lineage>
        <taxon>Eukaryota</taxon>
        <taxon>Sar</taxon>
        <taxon>Stramenopiles</taxon>
        <taxon>Ochrophyta</taxon>
        <taxon>Bacillariophyta</taxon>
        <taxon>Bacillariophyceae</taxon>
        <taxon>Bacillariophycidae</taxon>
        <taxon>Bacillariales</taxon>
        <taxon>Bacillariaceae</taxon>
        <taxon>Cylindrotheca</taxon>
    </lineage>
</organism>
<evidence type="ECO:0000313" key="3">
    <source>
        <dbReference type="Proteomes" id="UP001295423"/>
    </source>
</evidence>
<name>A0AAD2GDD0_9STRA</name>
<dbReference type="AlphaFoldDB" id="A0AAD2GDD0"/>
<feature type="region of interest" description="Disordered" evidence="1">
    <location>
        <begin position="140"/>
        <end position="165"/>
    </location>
</feature>
<feature type="region of interest" description="Disordered" evidence="1">
    <location>
        <begin position="207"/>
        <end position="230"/>
    </location>
</feature>
<dbReference type="EMBL" id="CAKOGP040002480">
    <property type="protein sequence ID" value="CAJ1970200.1"/>
    <property type="molecule type" value="Genomic_DNA"/>
</dbReference>
<reference evidence="2" key="1">
    <citation type="submission" date="2023-08" db="EMBL/GenBank/DDBJ databases">
        <authorList>
            <person name="Audoor S."/>
            <person name="Bilcke G."/>
        </authorList>
    </citation>
    <scope>NUCLEOTIDE SEQUENCE</scope>
</reference>
<evidence type="ECO:0000313" key="2">
    <source>
        <dbReference type="EMBL" id="CAJ1970200.1"/>
    </source>
</evidence>
<gene>
    <name evidence="2" type="ORF">CYCCA115_LOCUS24222</name>
</gene>
<accession>A0AAD2GDD0</accession>
<feature type="compositionally biased region" description="Basic and acidic residues" evidence="1">
    <location>
        <begin position="143"/>
        <end position="153"/>
    </location>
</feature>
<feature type="region of interest" description="Disordered" evidence="1">
    <location>
        <begin position="24"/>
        <end position="63"/>
    </location>
</feature>
<feature type="compositionally biased region" description="Polar residues" evidence="1">
    <location>
        <begin position="207"/>
        <end position="229"/>
    </location>
</feature>
<keyword evidence="3" id="KW-1185">Reference proteome</keyword>
<feature type="compositionally biased region" description="Basic and acidic residues" evidence="1">
    <location>
        <begin position="40"/>
        <end position="57"/>
    </location>
</feature>
<proteinExistence type="predicted"/>